<comment type="caution">
    <text evidence="1">The sequence shown here is derived from an EMBL/GenBank/DDBJ whole genome shotgun (WGS) entry which is preliminary data.</text>
</comment>
<protein>
    <submittedName>
        <fullName evidence="1">17556_t:CDS:1</fullName>
    </submittedName>
</protein>
<sequence length="54" mass="5896">TADHFLLRTMESGSESNLEGQASVTEDSANTNFSVQRNKSVNSIDRINPSINRG</sequence>
<dbReference type="Proteomes" id="UP000789525">
    <property type="component" value="Unassembled WGS sequence"/>
</dbReference>
<dbReference type="EMBL" id="CAJVPT010001567">
    <property type="protein sequence ID" value="CAG8465110.1"/>
    <property type="molecule type" value="Genomic_DNA"/>
</dbReference>
<name>A0ACA9KCR1_9GLOM</name>
<evidence type="ECO:0000313" key="2">
    <source>
        <dbReference type="Proteomes" id="UP000789525"/>
    </source>
</evidence>
<reference evidence="1" key="1">
    <citation type="submission" date="2021-06" db="EMBL/GenBank/DDBJ databases">
        <authorList>
            <person name="Kallberg Y."/>
            <person name="Tangrot J."/>
            <person name="Rosling A."/>
        </authorList>
    </citation>
    <scope>NUCLEOTIDE SEQUENCE</scope>
    <source>
        <strain evidence="1">CL356</strain>
    </source>
</reference>
<evidence type="ECO:0000313" key="1">
    <source>
        <dbReference type="EMBL" id="CAG8465110.1"/>
    </source>
</evidence>
<proteinExistence type="predicted"/>
<gene>
    <name evidence="1" type="ORF">ACOLOM_LOCUS1341</name>
</gene>
<keyword evidence="2" id="KW-1185">Reference proteome</keyword>
<organism evidence="1 2">
    <name type="scientific">Acaulospora colombiana</name>
    <dbReference type="NCBI Taxonomy" id="27376"/>
    <lineage>
        <taxon>Eukaryota</taxon>
        <taxon>Fungi</taxon>
        <taxon>Fungi incertae sedis</taxon>
        <taxon>Mucoromycota</taxon>
        <taxon>Glomeromycotina</taxon>
        <taxon>Glomeromycetes</taxon>
        <taxon>Diversisporales</taxon>
        <taxon>Acaulosporaceae</taxon>
        <taxon>Acaulospora</taxon>
    </lineage>
</organism>
<accession>A0ACA9KCR1</accession>
<feature type="non-terminal residue" evidence="1">
    <location>
        <position position="1"/>
    </location>
</feature>